<organism evidence="1 2">
    <name type="scientific">Streptomyces violaceus</name>
    <name type="common">Streptomyces venezuelae</name>
    <dbReference type="NCBI Taxonomy" id="1936"/>
    <lineage>
        <taxon>Bacteria</taxon>
        <taxon>Bacillati</taxon>
        <taxon>Actinomycetota</taxon>
        <taxon>Actinomycetes</taxon>
        <taxon>Kitasatosporales</taxon>
        <taxon>Streptomycetaceae</taxon>
        <taxon>Streptomyces</taxon>
    </lineage>
</organism>
<accession>A0ABY9UE40</accession>
<reference evidence="1 2" key="1">
    <citation type="submission" date="2023-09" db="EMBL/GenBank/DDBJ databases">
        <title>The genome sequence of Streptomyces anthocyanicus.</title>
        <authorList>
            <person name="Mo P."/>
        </authorList>
    </citation>
    <scope>NUCLEOTIDE SEQUENCE [LARGE SCALE GENOMIC DNA]</scope>
    <source>
        <strain evidence="1 2">JCM 4387</strain>
    </source>
</reference>
<proteinExistence type="predicted"/>
<protein>
    <submittedName>
        <fullName evidence="1">Uncharacterized protein</fullName>
    </submittedName>
</protein>
<evidence type="ECO:0000313" key="2">
    <source>
        <dbReference type="Proteomes" id="UP001249394"/>
    </source>
</evidence>
<keyword evidence="2" id="KW-1185">Reference proteome</keyword>
<name>A0ABY9UE40_STRVL</name>
<dbReference type="Proteomes" id="UP001249394">
    <property type="component" value="Chromosome"/>
</dbReference>
<dbReference type="EMBL" id="CP134213">
    <property type="protein sequence ID" value="WND21151.1"/>
    <property type="molecule type" value="Genomic_DNA"/>
</dbReference>
<evidence type="ECO:0000313" key="1">
    <source>
        <dbReference type="EMBL" id="WND21151.1"/>
    </source>
</evidence>
<sequence>MPRIRTTPAKALAQIERRDARGAEQYRAELRYFHYRPRVVLGTTGADYYQGTRTLPALPGASAYPRLHAPA</sequence>
<gene>
    <name evidence="1" type="ORF">RI060_29130</name>
</gene>